<dbReference type="Gene3D" id="3.40.630.10">
    <property type="entry name" value="Zn peptidases"/>
    <property type="match status" value="1"/>
</dbReference>
<feature type="domain" description="Peptidase M28" evidence="1">
    <location>
        <begin position="82"/>
        <end position="301"/>
    </location>
</feature>
<sequence length="306" mass="33059">MSQGPAPPRAEGEMARRLAEIREEDLRRWVGAFSGLRHGQREPEALAARADLLVRELEGMGLKASREPIAYGGRTYHNILSEARGREAGLPPLLIGAHYDAAWGTPGADDNASGVAALLGAARALASAPPRRAVRLAGFSIEEPQDAGDRACRHGSRHHAREARRRGERLAGVYILEMVGYTDPRPGSQRIPVKLPAAPEAGTFLGAVGTRRSRHLLAGIREAAARHVPGLQVITHAVALRGFLLPMSRMSDHAPFWDRGFPAVMLTDTAFLRNPHYHQPTDTPETLDFAFLTQVTRALAAAAAEG</sequence>
<dbReference type="Pfam" id="PF04389">
    <property type="entry name" value="Peptidase_M28"/>
    <property type="match status" value="1"/>
</dbReference>
<dbReference type="GO" id="GO:0008235">
    <property type="term" value="F:metalloexopeptidase activity"/>
    <property type="evidence" value="ECO:0007669"/>
    <property type="project" value="InterPro"/>
</dbReference>
<dbReference type="SUPFAM" id="SSF53187">
    <property type="entry name" value="Zn-dependent exopeptidases"/>
    <property type="match status" value="1"/>
</dbReference>
<evidence type="ECO:0000313" key="2">
    <source>
        <dbReference type="EMBL" id="MBI4251437.1"/>
    </source>
</evidence>
<name>A0A933E7I0_UNCTE</name>
<dbReference type="PANTHER" id="PTHR12147:SF26">
    <property type="entry name" value="PEPTIDASE M28 DOMAIN-CONTAINING PROTEIN"/>
    <property type="match status" value="1"/>
</dbReference>
<dbReference type="GO" id="GO:0006508">
    <property type="term" value="P:proteolysis"/>
    <property type="evidence" value="ECO:0007669"/>
    <property type="project" value="InterPro"/>
</dbReference>
<dbReference type="InterPro" id="IPR007484">
    <property type="entry name" value="Peptidase_M28"/>
</dbReference>
<protein>
    <submittedName>
        <fullName evidence="2">M28 family peptidase</fullName>
    </submittedName>
</protein>
<proteinExistence type="predicted"/>
<evidence type="ECO:0000313" key="3">
    <source>
        <dbReference type="Proteomes" id="UP000752292"/>
    </source>
</evidence>
<dbReference type="InterPro" id="IPR045175">
    <property type="entry name" value="M28_fam"/>
</dbReference>
<comment type="caution">
    <text evidence="2">The sequence shown here is derived from an EMBL/GenBank/DDBJ whole genome shotgun (WGS) entry which is preliminary data.</text>
</comment>
<organism evidence="2 3">
    <name type="scientific">Tectimicrobiota bacterium</name>
    <dbReference type="NCBI Taxonomy" id="2528274"/>
    <lineage>
        <taxon>Bacteria</taxon>
        <taxon>Pseudomonadati</taxon>
        <taxon>Nitrospinota/Tectimicrobiota group</taxon>
        <taxon>Candidatus Tectimicrobiota</taxon>
    </lineage>
</organism>
<evidence type="ECO:0000259" key="1">
    <source>
        <dbReference type="Pfam" id="PF04389"/>
    </source>
</evidence>
<dbReference type="PANTHER" id="PTHR12147">
    <property type="entry name" value="METALLOPEPTIDASE M28 FAMILY MEMBER"/>
    <property type="match status" value="1"/>
</dbReference>
<dbReference type="EMBL" id="JACQRX010000142">
    <property type="protein sequence ID" value="MBI4251437.1"/>
    <property type="molecule type" value="Genomic_DNA"/>
</dbReference>
<dbReference type="Proteomes" id="UP000752292">
    <property type="component" value="Unassembled WGS sequence"/>
</dbReference>
<accession>A0A933E7I0</accession>
<dbReference type="AlphaFoldDB" id="A0A933E7I0"/>
<gene>
    <name evidence="2" type="ORF">HY618_03175</name>
</gene>
<reference evidence="2" key="1">
    <citation type="submission" date="2020-07" db="EMBL/GenBank/DDBJ databases">
        <title>Huge and variable diversity of episymbiotic CPR bacteria and DPANN archaea in groundwater ecosystems.</title>
        <authorList>
            <person name="He C.Y."/>
            <person name="Keren R."/>
            <person name="Whittaker M."/>
            <person name="Farag I.F."/>
            <person name="Doudna J."/>
            <person name="Cate J.H.D."/>
            <person name="Banfield J.F."/>
        </authorList>
    </citation>
    <scope>NUCLEOTIDE SEQUENCE</scope>
    <source>
        <strain evidence="2">NC_groundwater_1370_Ag_S-0.2um_69_93</strain>
    </source>
</reference>